<dbReference type="InterPro" id="IPR000477">
    <property type="entry name" value="RT_dom"/>
</dbReference>
<sequence length="1036" mass="119915">MGGPLEFKMPHPLQWDSVGDMLTKWKNFKQQLSIYILASGLERVSEKRKSAILLNCIGEDGQNLYYNILKKTDETPKYEDLLKEFDNYFEPKQNEIINTFNFNRRNQEEVCHTIGNKNLNCQNEWRIILNTENKKVTYKCDTGAQVNVISLKDLKLIVNDENPKWSETKFFLEAFGGYKIKPLGKVILKIHINDEEVPTEFLIIKENVCPILGLNSLLELKLLNTENINLTNVSSKCINSVNVESKDLIINKYPELFQGIGQFDTPLELHTQPDAQIVVKPPRRVPHALMDRLADKLKSLEDCQIIEKVEHPKSFVSNLVIIEKSDGNLRICLDPQELNKVLIREYHLIPKLEEIVNKLSNKSIFSVLDLSDGFYNIKLTNKSADLCAFSTPFGCYKFLRLPFGLSVASEIFQKYSEKTFGDIPGVVIYCDDLLICAENEKDHDKILKCVLERAKQSNVKFNKRKFQYKLPEVKYFGHIFSKEGMKIDPDRVKAILNIQSPTNKKELQIFLGMVNYLRNFVSKLADLTAPLNSLLKKDVSWLWTEVHEKAFNNIKNCISTAPVLQNFDSTLPITIQCDASKDGLGCCLMQNGKPVCYASRSLTSAEKNFSQIEKELLSVVWSTKKFHYFIYADLLSRSYLDENDDDQSYMFEVIHCIGLANYLQCTDEQKQELTSETSKDIELSQLIDFTQNGWPSKNIPDTLKHFYKFRENITIDQQLLFMNDRLIVPKSLRLTILKKMHEGHLGMTKMKQLARTLYYWPNIDSHIEELVKRCFVCQTYQNNNIKEPLLSHEVPELPFSKLGIDILDFKRKSYLIIYDYTTKWLDIKLITSKSANSVINALIDIFICFGIPSEIVADHVPFDSVQCKQFAQEWGFKFTYSSPRYPQSNGMAERGVQIAKKLLTKCNEDKTDFRISLLQYRSSPISGTSFTPAQLMMSRNLKTKLPSSYKYLVPKLNCNVETEMNKTKNRNIRNYNKHVKEKSSFNLGQKVWFKKDPQMKRWTQGTILNNNNYRSYVIKDCDGCIYTRTSYHVRSQ</sequence>
<dbReference type="Pfam" id="PF00078">
    <property type="entry name" value="RVT_1"/>
    <property type="match status" value="1"/>
</dbReference>
<evidence type="ECO:0000256" key="1">
    <source>
        <dbReference type="ARBA" id="ARBA00012493"/>
    </source>
</evidence>
<dbReference type="InterPro" id="IPR012337">
    <property type="entry name" value="RNaseH-like_sf"/>
</dbReference>
<dbReference type="Gene3D" id="3.30.420.10">
    <property type="entry name" value="Ribonuclease H-like superfamily/Ribonuclease H"/>
    <property type="match status" value="1"/>
</dbReference>
<dbReference type="InterPro" id="IPR050951">
    <property type="entry name" value="Retrovirus_Pol_polyprotein"/>
</dbReference>
<dbReference type="InterPro" id="IPR043128">
    <property type="entry name" value="Rev_trsase/Diguanyl_cyclase"/>
</dbReference>
<feature type="domain" description="Integrase catalytic" evidence="3">
    <location>
        <begin position="794"/>
        <end position="962"/>
    </location>
</feature>
<protein>
    <recommendedName>
        <fullName evidence="1">RNA-directed DNA polymerase</fullName>
        <ecNumber evidence="1">2.7.7.49</ecNumber>
    </recommendedName>
</protein>
<accession>A0ABD0SYU2</accession>
<dbReference type="InterPro" id="IPR036397">
    <property type="entry name" value="RNaseH_sf"/>
</dbReference>
<dbReference type="AlphaFoldDB" id="A0ABD0SYU2"/>
<dbReference type="PANTHER" id="PTHR37984">
    <property type="entry name" value="PROTEIN CBG26694"/>
    <property type="match status" value="1"/>
</dbReference>
<dbReference type="CDD" id="cd01647">
    <property type="entry name" value="RT_LTR"/>
    <property type="match status" value="1"/>
</dbReference>
<dbReference type="PROSITE" id="PS50878">
    <property type="entry name" value="RT_POL"/>
    <property type="match status" value="1"/>
</dbReference>
<dbReference type="SUPFAM" id="SSF53098">
    <property type="entry name" value="Ribonuclease H-like"/>
    <property type="match status" value="1"/>
</dbReference>
<dbReference type="Gene3D" id="3.30.70.270">
    <property type="match status" value="2"/>
</dbReference>
<organism evidence="4 5">
    <name type="scientific">Loxostege sticticalis</name>
    <name type="common">Beet webworm moth</name>
    <dbReference type="NCBI Taxonomy" id="481309"/>
    <lineage>
        <taxon>Eukaryota</taxon>
        <taxon>Metazoa</taxon>
        <taxon>Ecdysozoa</taxon>
        <taxon>Arthropoda</taxon>
        <taxon>Hexapoda</taxon>
        <taxon>Insecta</taxon>
        <taxon>Pterygota</taxon>
        <taxon>Neoptera</taxon>
        <taxon>Endopterygota</taxon>
        <taxon>Lepidoptera</taxon>
        <taxon>Glossata</taxon>
        <taxon>Ditrysia</taxon>
        <taxon>Pyraloidea</taxon>
        <taxon>Crambidae</taxon>
        <taxon>Pyraustinae</taxon>
        <taxon>Loxostege</taxon>
    </lineage>
</organism>
<evidence type="ECO:0000313" key="4">
    <source>
        <dbReference type="EMBL" id="KAL0830834.1"/>
    </source>
</evidence>
<name>A0ABD0SYU2_LOXSC</name>
<dbReference type="InterPro" id="IPR001584">
    <property type="entry name" value="Integrase_cat-core"/>
</dbReference>
<feature type="domain" description="Reverse transcriptase" evidence="2">
    <location>
        <begin position="303"/>
        <end position="480"/>
    </location>
</feature>
<dbReference type="GO" id="GO:0042575">
    <property type="term" value="C:DNA polymerase complex"/>
    <property type="evidence" value="ECO:0007669"/>
    <property type="project" value="UniProtKB-ARBA"/>
</dbReference>
<dbReference type="PANTHER" id="PTHR37984:SF7">
    <property type="entry name" value="INTEGRASE CATALYTIC DOMAIN-CONTAINING PROTEIN"/>
    <property type="match status" value="1"/>
</dbReference>
<dbReference type="InterPro" id="IPR043502">
    <property type="entry name" value="DNA/RNA_pol_sf"/>
</dbReference>
<dbReference type="InterPro" id="IPR041588">
    <property type="entry name" value="Integrase_H2C2"/>
</dbReference>
<dbReference type="Gene3D" id="1.10.340.70">
    <property type="match status" value="1"/>
</dbReference>
<dbReference type="FunFam" id="3.30.70.270:FF:000026">
    <property type="entry name" value="Transposon Ty3-G Gag-Pol polyprotein"/>
    <property type="match status" value="1"/>
</dbReference>
<evidence type="ECO:0000313" key="5">
    <source>
        <dbReference type="Proteomes" id="UP001549921"/>
    </source>
</evidence>
<evidence type="ECO:0000259" key="3">
    <source>
        <dbReference type="PROSITE" id="PS50994"/>
    </source>
</evidence>
<dbReference type="Pfam" id="PF17919">
    <property type="entry name" value="RT_RNaseH_2"/>
    <property type="match status" value="1"/>
</dbReference>
<evidence type="ECO:0000259" key="2">
    <source>
        <dbReference type="PROSITE" id="PS50878"/>
    </source>
</evidence>
<dbReference type="SUPFAM" id="SSF50630">
    <property type="entry name" value="Acid proteases"/>
    <property type="match status" value="1"/>
</dbReference>
<gene>
    <name evidence="4" type="ORF">ABMA28_002947</name>
</gene>
<dbReference type="SUPFAM" id="SSF56672">
    <property type="entry name" value="DNA/RNA polymerases"/>
    <property type="match status" value="1"/>
</dbReference>
<dbReference type="InterPro" id="IPR041577">
    <property type="entry name" value="RT_RNaseH_2"/>
</dbReference>
<dbReference type="GO" id="GO:0003964">
    <property type="term" value="F:RNA-directed DNA polymerase activity"/>
    <property type="evidence" value="ECO:0007669"/>
    <property type="project" value="UniProtKB-EC"/>
</dbReference>
<dbReference type="Proteomes" id="UP001549921">
    <property type="component" value="Unassembled WGS sequence"/>
</dbReference>
<dbReference type="Gene3D" id="3.10.10.10">
    <property type="entry name" value="HIV Type 1 Reverse Transcriptase, subunit A, domain 1"/>
    <property type="match status" value="1"/>
</dbReference>
<dbReference type="FunFam" id="3.30.420.10:FF:000063">
    <property type="entry name" value="Retrovirus-related Pol polyprotein from transposon 297-like Protein"/>
    <property type="match status" value="1"/>
</dbReference>
<dbReference type="EC" id="2.7.7.49" evidence="1"/>
<comment type="caution">
    <text evidence="4">The sequence shown here is derived from an EMBL/GenBank/DDBJ whole genome shotgun (WGS) entry which is preliminary data.</text>
</comment>
<dbReference type="InterPro" id="IPR021109">
    <property type="entry name" value="Peptidase_aspartic_dom_sf"/>
</dbReference>
<proteinExistence type="predicted"/>
<dbReference type="PROSITE" id="PS50994">
    <property type="entry name" value="INTEGRASE"/>
    <property type="match status" value="1"/>
</dbReference>
<reference evidence="4 5" key="1">
    <citation type="submission" date="2024-06" db="EMBL/GenBank/DDBJ databases">
        <title>A chromosome-level genome assembly of beet webworm, Loxostege sticticalis.</title>
        <authorList>
            <person name="Zhang Y."/>
        </authorList>
    </citation>
    <scope>NUCLEOTIDE SEQUENCE [LARGE SCALE GENOMIC DNA]</scope>
    <source>
        <strain evidence="4">AQ028</strain>
        <tissue evidence="4">Male pupae</tissue>
    </source>
</reference>
<dbReference type="Pfam" id="PF17921">
    <property type="entry name" value="Integrase_H2C2"/>
    <property type="match status" value="1"/>
</dbReference>
<dbReference type="Gene3D" id="2.40.70.10">
    <property type="entry name" value="Acid Proteases"/>
    <property type="match status" value="1"/>
</dbReference>
<dbReference type="FunFam" id="1.10.340.70:FF:000003">
    <property type="entry name" value="Protein CBG25708"/>
    <property type="match status" value="1"/>
</dbReference>
<dbReference type="EMBL" id="JBEDNZ010000013">
    <property type="protein sequence ID" value="KAL0830834.1"/>
    <property type="molecule type" value="Genomic_DNA"/>
</dbReference>